<evidence type="ECO:0000256" key="1">
    <source>
        <dbReference type="SAM" id="Coils"/>
    </source>
</evidence>
<name>A0A6A7AQF9_9PLEO</name>
<dbReference type="Proteomes" id="UP000799423">
    <property type="component" value="Unassembled WGS sequence"/>
</dbReference>
<dbReference type="AlphaFoldDB" id="A0A6A7AQF9"/>
<reference evidence="3" key="1">
    <citation type="submission" date="2020-01" db="EMBL/GenBank/DDBJ databases">
        <authorList>
            <consortium name="DOE Joint Genome Institute"/>
            <person name="Haridas S."/>
            <person name="Albert R."/>
            <person name="Binder M."/>
            <person name="Bloem J."/>
            <person name="Labutti K."/>
            <person name="Salamov A."/>
            <person name="Andreopoulos B."/>
            <person name="Baker S.E."/>
            <person name="Barry K."/>
            <person name="Bills G."/>
            <person name="Bluhm B.H."/>
            <person name="Cannon C."/>
            <person name="Castanera R."/>
            <person name="Culley D.E."/>
            <person name="Daum C."/>
            <person name="Ezra D."/>
            <person name="Gonzalez J.B."/>
            <person name="Henrissat B."/>
            <person name="Kuo A."/>
            <person name="Liang C."/>
            <person name="Lipzen A."/>
            <person name="Lutzoni F."/>
            <person name="Magnuson J."/>
            <person name="Mondo S."/>
            <person name="Nolan M."/>
            <person name="Ohm R."/>
            <person name="Pangilinan J."/>
            <person name="Park H.-J."/>
            <person name="Ramirez L."/>
            <person name="Alfaro M."/>
            <person name="Sun H."/>
            <person name="Tritt A."/>
            <person name="Yoshinaga Y."/>
            <person name="Zwiers L.-H."/>
            <person name="Turgeon B.G."/>
            <person name="Goodwin S.B."/>
            <person name="Spatafora J.W."/>
            <person name="Crous P.W."/>
            <person name="Grigoriev I.V."/>
        </authorList>
    </citation>
    <scope>NUCLEOTIDE SEQUENCE</scope>
    <source>
        <strain evidence="3">IPT5</strain>
    </source>
</reference>
<protein>
    <submittedName>
        <fullName evidence="3">Uncharacterized protein</fullName>
    </submittedName>
</protein>
<proteinExistence type="predicted"/>
<dbReference type="EMBL" id="MU006382">
    <property type="protein sequence ID" value="KAF2844409.1"/>
    <property type="molecule type" value="Genomic_DNA"/>
</dbReference>
<keyword evidence="1" id="KW-0175">Coiled coil</keyword>
<feature type="compositionally biased region" description="Polar residues" evidence="2">
    <location>
        <begin position="54"/>
        <end position="65"/>
    </location>
</feature>
<accession>A0A6A7AQF9</accession>
<feature type="coiled-coil region" evidence="1">
    <location>
        <begin position="100"/>
        <end position="127"/>
    </location>
</feature>
<gene>
    <name evidence="3" type="ORF">T440DRAFT_523520</name>
</gene>
<organism evidence="3 4">
    <name type="scientific">Plenodomus tracheiphilus IPT5</name>
    <dbReference type="NCBI Taxonomy" id="1408161"/>
    <lineage>
        <taxon>Eukaryota</taxon>
        <taxon>Fungi</taxon>
        <taxon>Dikarya</taxon>
        <taxon>Ascomycota</taxon>
        <taxon>Pezizomycotina</taxon>
        <taxon>Dothideomycetes</taxon>
        <taxon>Pleosporomycetidae</taxon>
        <taxon>Pleosporales</taxon>
        <taxon>Pleosporineae</taxon>
        <taxon>Leptosphaeriaceae</taxon>
        <taxon>Plenodomus</taxon>
    </lineage>
</organism>
<keyword evidence="4" id="KW-1185">Reference proteome</keyword>
<evidence type="ECO:0000313" key="4">
    <source>
        <dbReference type="Proteomes" id="UP000799423"/>
    </source>
</evidence>
<feature type="region of interest" description="Disordered" evidence="2">
    <location>
        <begin position="1"/>
        <end position="78"/>
    </location>
</feature>
<evidence type="ECO:0000313" key="3">
    <source>
        <dbReference type="EMBL" id="KAF2844409.1"/>
    </source>
</evidence>
<sequence>MPAARHPRNRWGVDPSTPRRTPPVVDLTQDSPEPSKLPHNLIPMLAARQGSGYQGQHSESPTYSDSHGPLQRSENQEPPQRVIVLLEQALLLARARESHNTAVQRDIGALEREHIELEESYDRFKQVHSKDKTRWAMQETMFQEALNRQELQIGMLEARAHIGEEWRVQLLQRDKTIERLRKSIASRILSIGSNYCNGCGNDIDTSNLATSEFLGAVNAIEPNQDHAHITPLIPRKRAAGFFPSRAKSVKNLIICTI</sequence>
<evidence type="ECO:0000256" key="2">
    <source>
        <dbReference type="SAM" id="MobiDB-lite"/>
    </source>
</evidence>